<dbReference type="GO" id="GO:0046306">
    <property type="term" value="P:alkanesulfonate catabolic process"/>
    <property type="evidence" value="ECO:0007669"/>
    <property type="project" value="InterPro"/>
</dbReference>
<dbReference type="InterPro" id="IPR029039">
    <property type="entry name" value="Flavoprotein-like_sf"/>
</dbReference>
<keyword evidence="6" id="KW-1185">Reference proteome</keyword>
<dbReference type="Gene3D" id="3.40.50.360">
    <property type="match status" value="1"/>
</dbReference>
<dbReference type="InterPro" id="IPR005025">
    <property type="entry name" value="FMN_Rdtase-like_dom"/>
</dbReference>
<dbReference type="PANTHER" id="PTHR43408:SF1">
    <property type="entry name" value="FMN REDUCTASE (NADPH)"/>
    <property type="match status" value="1"/>
</dbReference>
<sequence>MKAIIINGGYSVNSRLTGVQLEIEKLLNENDVSYEKIIVHQLPAQDLITANFTSHIIIENIKRVEKADIIILLTPVFKGAYSGILKTFLDLLPQKALENKSVIPVAIGGSIAHLLSLEYALKPVVSILGATHITNPVYIVDKQVTKDDDVFIVENEVIKRLETVLKQAFVLDAIRA</sequence>
<feature type="domain" description="NADPH-dependent FMN reductase-like" evidence="4">
    <location>
        <begin position="1"/>
        <end position="143"/>
    </location>
</feature>
<keyword evidence="1" id="KW-0285">Flavoprotein</keyword>
<evidence type="ECO:0000313" key="5">
    <source>
        <dbReference type="EMBL" id="KGR90958.1"/>
    </source>
</evidence>
<dbReference type="RefSeq" id="WP_036175230.1">
    <property type="nucleotide sequence ID" value="NZ_AVCZ01000012.1"/>
</dbReference>
<dbReference type="PANTHER" id="PTHR43408">
    <property type="entry name" value="FMN REDUCTASE (NADPH)"/>
    <property type="match status" value="1"/>
</dbReference>
<protein>
    <submittedName>
        <fullName evidence="5">FMN reductase</fullName>
    </submittedName>
</protein>
<gene>
    <name evidence="5" type="ORF">CD30_08680</name>
</gene>
<name>A0A0A3J707_9BACL</name>
<dbReference type="InterPro" id="IPR051814">
    <property type="entry name" value="NAD(P)H-dep_FMN_reductase"/>
</dbReference>
<proteinExistence type="predicted"/>
<evidence type="ECO:0000256" key="1">
    <source>
        <dbReference type="ARBA" id="ARBA00022630"/>
    </source>
</evidence>
<evidence type="ECO:0000313" key="6">
    <source>
        <dbReference type="Proteomes" id="UP000030595"/>
    </source>
</evidence>
<evidence type="ECO:0000256" key="3">
    <source>
        <dbReference type="ARBA" id="ARBA00023002"/>
    </source>
</evidence>
<comment type="caution">
    <text evidence="5">The sequence shown here is derived from an EMBL/GenBank/DDBJ whole genome shotgun (WGS) entry which is preliminary data.</text>
</comment>
<dbReference type="Proteomes" id="UP000030595">
    <property type="component" value="Unassembled WGS sequence"/>
</dbReference>
<organism evidence="5 6">
    <name type="scientific">Ureibacillus massiliensis 4400831 = CIP 108448 = CCUG 49529</name>
    <dbReference type="NCBI Taxonomy" id="1211035"/>
    <lineage>
        <taxon>Bacteria</taxon>
        <taxon>Bacillati</taxon>
        <taxon>Bacillota</taxon>
        <taxon>Bacilli</taxon>
        <taxon>Bacillales</taxon>
        <taxon>Caryophanaceae</taxon>
        <taxon>Ureibacillus</taxon>
    </lineage>
</organism>
<dbReference type="OrthoDB" id="1643408at2"/>
<dbReference type="NCBIfam" id="TIGR03567">
    <property type="entry name" value="FMN_reduc_SsuE"/>
    <property type="match status" value="1"/>
</dbReference>
<keyword evidence="3" id="KW-0560">Oxidoreductase</keyword>
<evidence type="ECO:0000259" key="4">
    <source>
        <dbReference type="Pfam" id="PF03358"/>
    </source>
</evidence>
<dbReference type="Pfam" id="PF03358">
    <property type="entry name" value="FMN_red"/>
    <property type="match status" value="1"/>
</dbReference>
<dbReference type="AlphaFoldDB" id="A0A0A3J707"/>
<reference evidence="5 6" key="1">
    <citation type="submission" date="2014-02" db="EMBL/GenBank/DDBJ databases">
        <title>Draft genome sequence of Lysinibacillus massiliensis CCUG 49529.</title>
        <authorList>
            <person name="Zhang F."/>
            <person name="Wang G."/>
            <person name="Zhang L."/>
        </authorList>
    </citation>
    <scope>NUCLEOTIDE SEQUENCE [LARGE SCALE GENOMIC DNA]</scope>
    <source>
        <strain evidence="5 6">CCUG 49529</strain>
    </source>
</reference>
<dbReference type="eggNOG" id="COG0431">
    <property type="taxonomic scope" value="Bacteria"/>
</dbReference>
<dbReference type="SUPFAM" id="SSF52218">
    <property type="entry name" value="Flavoproteins"/>
    <property type="match status" value="1"/>
</dbReference>
<evidence type="ECO:0000256" key="2">
    <source>
        <dbReference type="ARBA" id="ARBA00022643"/>
    </source>
</evidence>
<dbReference type="InterPro" id="IPR020048">
    <property type="entry name" value="NADPH-dep_FMN_reduc_SsuE"/>
</dbReference>
<dbReference type="EMBL" id="JPVQ01000012">
    <property type="protein sequence ID" value="KGR90958.1"/>
    <property type="molecule type" value="Genomic_DNA"/>
</dbReference>
<accession>A0A0A3J707</accession>
<dbReference type="GO" id="GO:0008752">
    <property type="term" value="F:FMN reductase [NAD(P)H] activity"/>
    <property type="evidence" value="ECO:0007669"/>
    <property type="project" value="InterPro"/>
</dbReference>
<keyword evidence="2" id="KW-0288">FMN</keyword>